<evidence type="ECO:0000313" key="1">
    <source>
        <dbReference type="EMBL" id="GFE63900.1"/>
    </source>
</evidence>
<dbReference type="AlphaFoldDB" id="A0A6N6JDJ2"/>
<gene>
    <name evidence="1" type="ORF">KIN_09740</name>
</gene>
<comment type="caution">
    <text evidence="1">The sequence shown here is derived from an EMBL/GenBank/DDBJ whole genome shotgun (WGS) entry which is preliminary data.</text>
</comment>
<organism evidence="1 2">
    <name type="scientific">Litoreibacter roseus</name>
    <dbReference type="NCBI Taxonomy" id="2601869"/>
    <lineage>
        <taxon>Bacteria</taxon>
        <taxon>Pseudomonadati</taxon>
        <taxon>Pseudomonadota</taxon>
        <taxon>Alphaproteobacteria</taxon>
        <taxon>Rhodobacterales</taxon>
        <taxon>Roseobacteraceae</taxon>
        <taxon>Litoreibacter</taxon>
    </lineage>
</organism>
<dbReference type="Proteomes" id="UP000436822">
    <property type="component" value="Unassembled WGS sequence"/>
</dbReference>
<keyword evidence="2" id="KW-1185">Reference proteome</keyword>
<accession>A0A6N6JDJ2</accession>
<evidence type="ECO:0000313" key="2">
    <source>
        <dbReference type="Proteomes" id="UP000436822"/>
    </source>
</evidence>
<protein>
    <submittedName>
        <fullName evidence="1">Uncharacterized protein</fullName>
    </submittedName>
</protein>
<dbReference type="EMBL" id="BLJE01000001">
    <property type="protein sequence ID" value="GFE63900.1"/>
    <property type="molecule type" value="Genomic_DNA"/>
</dbReference>
<sequence length="53" mass="5835">MQRTEQEIALAIDTARAEPLGQANAQTGLLHDLDQFCRADERVRVMGALGQQP</sequence>
<name>A0A6N6JDJ2_9RHOB</name>
<proteinExistence type="predicted"/>
<reference evidence="1 2" key="1">
    <citation type="submission" date="2019-12" db="EMBL/GenBank/DDBJ databases">
        <title>Litoreibacter badius sp. nov., a novel bacteriochlorophyll a-containing bacterium in the genus Litoreibacter.</title>
        <authorList>
            <person name="Kanamuro M."/>
            <person name="Takabe Y."/>
            <person name="Mori K."/>
            <person name="Takaichi S."/>
            <person name="Hanada S."/>
        </authorList>
    </citation>
    <scope>NUCLEOTIDE SEQUENCE [LARGE SCALE GENOMIC DNA]</scope>
    <source>
        <strain evidence="1 2">K6</strain>
    </source>
</reference>